<proteinExistence type="predicted"/>
<evidence type="ECO:0000256" key="2">
    <source>
        <dbReference type="ARBA" id="ARBA00023125"/>
    </source>
</evidence>
<keyword evidence="3" id="KW-0804">Transcription</keyword>
<dbReference type="RefSeq" id="WP_136011629.1">
    <property type="nucleotide sequence ID" value="NZ_SRYE01000001.1"/>
</dbReference>
<keyword evidence="2" id="KW-0238">DNA-binding</keyword>
<dbReference type="SUPFAM" id="SSF46785">
    <property type="entry name" value="Winged helix' DNA-binding domain"/>
    <property type="match status" value="1"/>
</dbReference>
<dbReference type="InterPro" id="IPR011663">
    <property type="entry name" value="UTRA"/>
</dbReference>
<dbReference type="Pfam" id="PF00392">
    <property type="entry name" value="GntR"/>
    <property type="match status" value="1"/>
</dbReference>
<dbReference type="Pfam" id="PF07702">
    <property type="entry name" value="UTRA"/>
    <property type="match status" value="1"/>
</dbReference>
<dbReference type="PROSITE" id="PS50949">
    <property type="entry name" value="HTH_GNTR"/>
    <property type="match status" value="1"/>
</dbReference>
<evidence type="ECO:0000259" key="4">
    <source>
        <dbReference type="PROSITE" id="PS50949"/>
    </source>
</evidence>
<organism evidence="5 6">
    <name type="scientific">Muricaecibacterium torontonense</name>
    <dbReference type="NCBI Taxonomy" id="3032871"/>
    <lineage>
        <taxon>Bacteria</taxon>
        <taxon>Bacillati</taxon>
        <taxon>Actinomycetota</taxon>
        <taxon>Coriobacteriia</taxon>
        <taxon>Coriobacteriales</taxon>
        <taxon>Atopobiaceae</taxon>
        <taxon>Muricaecibacterium</taxon>
    </lineage>
</organism>
<dbReference type="GO" id="GO:0045892">
    <property type="term" value="P:negative regulation of DNA-templated transcription"/>
    <property type="evidence" value="ECO:0007669"/>
    <property type="project" value="TreeGrafter"/>
</dbReference>
<dbReference type="GO" id="GO:0003700">
    <property type="term" value="F:DNA-binding transcription factor activity"/>
    <property type="evidence" value="ECO:0007669"/>
    <property type="project" value="InterPro"/>
</dbReference>
<dbReference type="PANTHER" id="PTHR44846:SF17">
    <property type="entry name" value="GNTR-FAMILY TRANSCRIPTIONAL REGULATOR"/>
    <property type="match status" value="1"/>
</dbReference>
<dbReference type="EMBL" id="SRYE01000001">
    <property type="protein sequence ID" value="TGY63003.1"/>
    <property type="molecule type" value="Genomic_DNA"/>
</dbReference>
<comment type="caution">
    <text evidence="5">The sequence shown here is derived from an EMBL/GenBank/DDBJ whole genome shotgun (WGS) entry which is preliminary data.</text>
</comment>
<keyword evidence="6" id="KW-1185">Reference proteome</keyword>
<dbReference type="AlphaFoldDB" id="A0A4S2F5P9"/>
<dbReference type="Gene3D" id="3.40.1410.10">
    <property type="entry name" value="Chorismate lyase-like"/>
    <property type="match status" value="1"/>
</dbReference>
<dbReference type="InterPro" id="IPR036390">
    <property type="entry name" value="WH_DNA-bd_sf"/>
</dbReference>
<dbReference type="InterPro" id="IPR050679">
    <property type="entry name" value="Bact_HTH_transcr_reg"/>
</dbReference>
<dbReference type="Proteomes" id="UP000310263">
    <property type="component" value="Unassembled WGS sequence"/>
</dbReference>
<evidence type="ECO:0000313" key="5">
    <source>
        <dbReference type="EMBL" id="TGY63003.1"/>
    </source>
</evidence>
<dbReference type="InterPro" id="IPR036388">
    <property type="entry name" value="WH-like_DNA-bd_sf"/>
</dbReference>
<dbReference type="GO" id="GO:0003677">
    <property type="term" value="F:DNA binding"/>
    <property type="evidence" value="ECO:0007669"/>
    <property type="project" value="UniProtKB-KW"/>
</dbReference>
<dbReference type="PANTHER" id="PTHR44846">
    <property type="entry name" value="MANNOSYL-D-GLYCERATE TRANSPORT/METABOLISM SYSTEM REPRESSOR MNGR-RELATED"/>
    <property type="match status" value="1"/>
</dbReference>
<protein>
    <submittedName>
        <fullName evidence="5">GntR family transcriptional regulator</fullName>
    </submittedName>
</protein>
<dbReference type="Gene3D" id="1.10.10.10">
    <property type="entry name" value="Winged helix-like DNA-binding domain superfamily/Winged helix DNA-binding domain"/>
    <property type="match status" value="1"/>
</dbReference>
<dbReference type="CDD" id="cd07377">
    <property type="entry name" value="WHTH_GntR"/>
    <property type="match status" value="1"/>
</dbReference>
<dbReference type="OrthoDB" id="3174122at2"/>
<feature type="domain" description="HTH gntR-type" evidence="4">
    <location>
        <begin position="2"/>
        <end position="69"/>
    </location>
</feature>
<evidence type="ECO:0000313" key="6">
    <source>
        <dbReference type="Proteomes" id="UP000310263"/>
    </source>
</evidence>
<sequence>MGSAYLMIKDDLRGLIENGGYAVGELIPSQSDLAETYGVSAPTVKRAVELLAREGFLEAAAGGYVVARRRVPQGYATTLRSYYEERGANTSFPETKIIRFCTVGASDLEARRLGIAPGAPVYRTVRLRYADGKPFVFLTNCTPCEYFPELASVDLTVHSLYSTFDEMGRPALEADRTIEILRATTSLCALLDVQPEEPLFKVTTMVYDEQGVALDYSEAVFLSEGNSFHITTRVLGEGLMR</sequence>
<accession>A0A4S2F5P9</accession>
<keyword evidence="1" id="KW-0805">Transcription regulation</keyword>
<evidence type="ECO:0000256" key="3">
    <source>
        <dbReference type="ARBA" id="ARBA00023163"/>
    </source>
</evidence>
<dbReference type="SMART" id="SM00866">
    <property type="entry name" value="UTRA"/>
    <property type="match status" value="1"/>
</dbReference>
<dbReference type="InterPro" id="IPR000524">
    <property type="entry name" value="Tscrpt_reg_HTH_GntR"/>
</dbReference>
<name>A0A4S2F5P9_9ACTN</name>
<dbReference type="SUPFAM" id="SSF64288">
    <property type="entry name" value="Chorismate lyase-like"/>
    <property type="match status" value="1"/>
</dbReference>
<gene>
    <name evidence="5" type="ORF">E5334_00320</name>
</gene>
<dbReference type="SMART" id="SM00345">
    <property type="entry name" value="HTH_GNTR"/>
    <property type="match status" value="1"/>
</dbReference>
<reference evidence="5 6" key="1">
    <citation type="submission" date="2019-04" db="EMBL/GenBank/DDBJ databases">
        <title>Microbes associate with the intestines of laboratory mice.</title>
        <authorList>
            <person name="Navarre W."/>
            <person name="Wong E."/>
            <person name="Huang K."/>
            <person name="Tropini C."/>
            <person name="Ng K."/>
            <person name="Yu B."/>
        </authorList>
    </citation>
    <scope>NUCLEOTIDE SEQUENCE [LARGE SCALE GENOMIC DNA]</scope>
    <source>
        <strain evidence="5 6">NM07_P-09</strain>
    </source>
</reference>
<dbReference type="PRINTS" id="PR00035">
    <property type="entry name" value="HTHGNTR"/>
</dbReference>
<dbReference type="InterPro" id="IPR028978">
    <property type="entry name" value="Chorismate_lyase_/UTRA_dom_sf"/>
</dbReference>
<evidence type="ECO:0000256" key="1">
    <source>
        <dbReference type="ARBA" id="ARBA00023015"/>
    </source>
</evidence>